<dbReference type="Proteomes" id="UP000294546">
    <property type="component" value="Unassembled WGS sequence"/>
</dbReference>
<sequence length="145" mass="16474">MTQAPVEYLRQPQWSDTDAAHIVFTGRIADYVIEAIDHFMREVVGIAWFEMNMDHNMGTPFVSVSYDIYKPITPRGPLRCPILVEKLGTSSVIFHVEIFLEDGTKAVDGRTVNVFVDKNMKKIDIPTDIRERIQNYMDAGGSKHG</sequence>
<evidence type="ECO:0000313" key="2">
    <source>
        <dbReference type="Proteomes" id="UP000294546"/>
    </source>
</evidence>
<dbReference type="InterPro" id="IPR029069">
    <property type="entry name" value="HotDog_dom_sf"/>
</dbReference>
<proteinExistence type="predicted"/>
<keyword evidence="2" id="KW-1185">Reference proteome</keyword>
<comment type="caution">
    <text evidence="1">The sequence shown here is derived from an EMBL/GenBank/DDBJ whole genome shotgun (WGS) entry which is preliminary data.</text>
</comment>
<dbReference type="RefSeq" id="WP_132290773.1">
    <property type="nucleotide sequence ID" value="NZ_SMFU01000008.1"/>
</dbReference>
<gene>
    <name evidence="1" type="ORF">CLV83_1825</name>
</gene>
<dbReference type="OrthoDB" id="9799036at2"/>
<dbReference type="SUPFAM" id="SSF54637">
    <property type="entry name" value="Thioesterase/thiol ester dehydrase-isomerase"/>
    <property type="match status" value="1"/>
</dbReference>
<protein>
    <submittedName>
        <fullName evidence="1">Acyl-CoA thioesterase FadM</fullName>
    </submittedName>
</protein>
<reference evidence="1 2" key="1">
    <citation type="submission" date="2019-03" db="EMBL/GenBank/DDBJ databases">
        <title>Genomic Encyclopedia of Archaeal and Bacterial Type Strains, Phase II (KMG-II): from individual species to whole genera.</title>
        <authorList>
            <person name="Goeker M."/>
        </authorList>
    </citation>
    <scope>NUCLEOTIDE SEQUENCE [LARGE SCALE GENOMIC DNA]</scope>
    <source>
        <strain evidence="1 2">DSM 27697</strain>
    </source>
</reference>
<dbReference type="EMBL" id="SMFU01000008">
    <property type="protein sequence ID" value="TCK06975.1"/>
    <property type="molecule type" value="Genomic_DNA"/>
</dbReference>
<name>A0A4R1GJC2_9GAMM</name>
<dbReference type="Pfam" id="PF13279">
    <property type="entry name" value="4HBT_2"/>
    <property type="match status" value="1"/>
</dbReference>
<dbReference type="AlphaFoldDB" id="A0A4R1GJC2"/>
<accession>A0A4R1GJC2</accession>
<evidence type="ECO:0000313" key="1">
    <source>
        <dbReference type="EMBL" id="TCK06975.1"/>
    </source>
</evidence>
<dbReference type="Gene3D" id="3.10.129.10">
    <property type="entry name" value="Hotdog Thioesterase"/>
    <property type="match status" value="1"/>
</dbReference>
<dbReference type="CDD" id="cd00586">
    <property type="entry name" value="4HBT"/>
    <property type="match status" value="1"/>
</dbReference>
<organism evidence="1 2">
    <name type="scientific">Marinobacterium mangrovicola</name>
    <dbReference type="NCBI Taxonomy" id="1476959"/>
    <lineage>
        <taxon>Bacteria</taxon>
        <taxon>Pseudomonadati</taxon>
        <taxon>Pseudomonadota</taxon>
        <taxon>Gammaproteobacteria</taxon>
        <taxon>Oceanospirillales</taxon>
        <taxon>Oceanospirillaceae</taxon>
        <taxon>Marinobacterium</taxon>
    </lineage>
</organism>